<keyword evidence="4" id="KW-1185">Reference proteome</keyword>
<keyword evidence="2 3" id="KW-0378">Hydrolase</keyword>
<organism evidence="3 4">
    <name type="scientific">Kurthia gibsonii</name>
    <dbReference type="NCBI Taxonomy" id="33946"/>
    <lineage>
        <taxon>Bacteria</taxon>
        <taxon>Bacillati</taxon>
        <taxon>Bacillota</taxon>
        <taxon>Bacilli</taxon>
        <taxon>Bacillales</taxon>
        <taxon>Caryophanaceae</taxon>
        <taxon>Kurthia</taxon>
    </lineage>
</organism>
<comment type="similarity">
    <text evidence="1">Belongs to the 4-hydroxybenzoyl-CoA thioesterase family.</text>
</comment>
<dbReference type="PIRSF" id="PIRSF003230">
    <property type="entry name" value="YbgC"/>
    <property type="match status" value="1"/>
</dbReference>
<dbReference type="SUPFAM" id="SSF54637">
    <property type="entry name" value="Thioesterase/thiol ester dehydrase-isomerase"/>
    <property type="match status" value="1"/>
</dbReference>
<proteinExistence type="inferred from homology"/>
<dbReference type="CDD" id="cd00586">
    <property type="entry name" value="4HBT"/>
    <property type="match status" value="1"/>
</dbReference>
<gene>
    <name evidence="3" type="ORF">AAF454_06355</name>
</gene>
<accession>A0ABU9LJ31</accession>
<evidence type="ECO:0000313" key="4">
    <source>
        <dbReference type="Proteomes" id="UP001398420"/>
    </source>
</evidence>
<sequence length="142" mass="16549">MYISEKEIEIRYAETDQMGVVYHANYVIWLEMGRTQLIKDLGFSVTELEDAGYVSPVMNVNISYKAALRYGKPAKIRTWVKTQDRLRTVYGYEILHEDGTVAATATTEHIVVKKDSFRPISMMKIDKAWYERYLEIAEEKPE</sequence>
<dbReference type="Proteomes" id="UP001398420">
    <property type="component" value="Unassembled WGS sequence"/>
</dbReference>
<name>A0ABU9LJ31_9BACL</name>
<dbReference type="Pfam" id="PF13279">
    <property type="entry name" value="4HBT_2"/>
    <property type="match status" value="1"/>
</dbReference>
<reference evidence="3 4" key="1">
    <citation type="submission" date="2024-04" db="EMBL/GenBank/DDBJ databases">
        <authorList>
            <person name="Wu Y.S."/>
            <person name="Zhang L."/>
        </authorList>
    </citation>
    <scope>NUCLEOTIDE SEQUENCE [LARGE SCALE GENOMIC DNA]</scope>
    <source>
        <strain evidence="3 4">KG-01</strain>
    </source>
</reference>
<dbReference type="InterPro" id="IPR006684">
    <property type="entry name" value="YbgC/YbaW"/>
</dbReference>
<evidence type="ECO:0000313" key="3">
    <source>
        <dbReference type="EMBL" id="MEL5988035.1"/>
    </source>
</evidence>
<dbReference type="PANTHER" id="PTHR31793">
    <property type="entry name" value="4-HYDROXYBENZOYL-COA THIOESTERASE FAMILY MEMBER"/>
    <property type="match status" value="1"/>
</dbReference>
<dbReference type="Gene3D" id="3.10.129.10">
    <property type="entry name" value="Hotdog Thioesterase"/>
    <property type="match status" value="1"/>
</dbReference>
<evidence type="ECO:0000256" key="1">
    <source>
        <dbReference type="ARBA" id="ARBA00005953"/>
    </source>
</evidence>
<dbReference type="RefSeq" id="WP_068453549.1">
    <property type="nucleotide sequence ID" value="NZ_JALKQX010000002.1"/>
</dbReference>
<dbReference type="InterPro" id="IPR029069">
    <property type="entry name" value="HotDog_dom_sf"/>
</dbReference>
<evidence type="ECO:0000256" key="2">
    <source>
        <dbReference type="ARBA" id="ARBA00022801"/>
    </source>
</evidence>
<protein>
    <submittedName>
        <fullName evidence="3">Thioesterase family protein</fullName>
        <ecNumber evidence="3">3.1.2.-</ecNumber>
    </submittedName>
</protein>
<dbReference type="InterPro" id="IPR050563">
    <property type="entry name" value="4-hydroxybenzoyl-CoA_TE"/>
</dbReference>
<dbReference type="NCBIfam" id="TIGR00051">
    <property type="entry name" value="YbgC/FadM family acyl-CoA thioesterase"/>
    <property type="match status" value="1"/>
</dbReference>
<dbReference type="EMBL" id="JBCEWA010000004">
    <property type="protein sequence ID" value="MEL5988035.1"/>
    <property type="molecule type" value="Genomic_DNA"/>
</dbReference>
<comment type="caution">
    <text evidence="3">The sequence shown here is derived from an EMBL/GenBank/DDBJ whole genome shotgun (WGS) entry which is preliminary data.</text>
</comment>
<dbReference type="PANTHER" id="PTHR31793:SF27">
    <property type="entry name" value="NOVEL THIOESTERASE SUPERFAMILY DOMAIN AND SAPOSIN A-TYPE DOMAIN CONTAINING PROTEIN (0610012H03RIK)"/>
    <property type="match status" value="1"/>
</dbReference>
<dbReference type="GO" id="GO:0016787">
    <property type="term" value="F:hydrolase activity"/>
    <property type="evidence" value="ECO:0007669"/>
    <property type="project" value="UniProtKB-KW"/>
</dbReference>
<dbReference type="EC" id="3.1.2.-" evidence="3"/>